<dbReference type="InterPro" id="IPR031166">
    <property type="entry name" value="G_ENGA"/>
</dbReference>
<accession>A0A3P3WHA9</accession>
<dbReference type="Pfam" id="PF01926">
    <property type="entry name" value="MMR_HSR1"/>
    <property type="match status" value="2"/>
</dbReference>
<feature type="binding site" evidence="8">
    <location>
        <begin position="230"/>
        <end position="234"/>
    </location>
    <ligand>
        <name>GTP</name>
        <dbReference type="ChEBI" id="CHEBI:37565"/>
        <label>2</label>
    </ligand>
</feature>
<dbReference type="Proteomes" id="UP000275719">
    <property type="component" value="Unassembled WGS sequence"/>
</dbReference>
<feature type="domain" description="EngA-type G" evidence="11">
    <location>
        <begin position="177"/>
        <end position="352"/>
    </location>
</feature>
<keyword evidence="4 10" id="KW-0677">Repeat</keyword>
<evidence type="ECO:0000256" key="4">
    <source>
        <dbReference type="ARBA" id="ARBA00022737"/>
    </source>
</evidence>
<feature type="binding site" evidence="8">
    <location>
        <begin position="56"/>
        <end position="60"/>
    </location>
    <ligand>
        <name>GTP</name>
        <dbReference type="ChEBI" id="CHEBI:37565"/>
        <label>1</label>
    </ligand>
</feature>
<dbReference type="GO" id="GO:0043022">
    <property type="term" value="F:ribosome binding"/>
    <property type="evidence" value="ECO:0007669"/>
    <property type="project" value="TreeGrafter"/>
</dbReference>
<evidence type="ECO:0000259" key="11">
    <source>
        <dbReference type="PROSITE" id="PS51712"/>
    </source>
</evidence>
<dbReference type="InterPro" id="IPR005225">
    <property type="entry name" value="Small_GTP-bd"/>
</dbReference>
<dbReference type="Gene3D" id="3.30.300.20">
    <property type="match status" value="1"/>
</dbReference>
<reference evidence="12 13" key="1">
    <citation type="submission" date="2018-11" db="EMBL/GenBank/DDBJ databases">
        <title>Flavobacterium sp. nov., YIM 102701-2 draft genome.</title>
        <authorList>
            <person name="Li G."/>
            <person name="Jiang Y."/>
        </authorList>
    </citation>
    <scope>NUCLEOTIDE SEQUENCE [LARGE SCALE GENOMIC DNA]</scope>
    <source>
        <strain evidence="12 13">YIM 102701-2</strain>
    </source>
</reference>
<dbReference type="PRINTS" id="PR00326">
    <property type="entry name" value="GTP1OBG"/>
</dbReference>
<dbReference type="GO" id="GO:0005525">
    <property type="term" value="F:GTP binding"/>
    <property type="evidence" value="ECO:0007669"/>
    <property type="project" value="UniProtKB-UniRule"/>
</dbReference>
<evidence type="ECO:0000256" key="2">
    <source>
        <dbReference type="ARBA" id="ARBA00020953"/>
    </source>
</evidence>
<dbReference type="InterPro" id="IPR015946">
    <property type="entry name" value="KH_dom-like_a/b"/>
</dbReference>
<dbReference type="HAMAP" id="MF_00195">
    <property type="entry name" value="GTPase_Der"/>
    <property type="match status" value="1"/>
</dbReference>
<dbReference type="FunFam" id="3.40.50.300:FF:000953">
    <property type="entry name" value="GTPase Der"/>
    <property type="match status" value="1"/>
</dbReference>
<keyword evidence="5 8" id="KW-0547">Nucleotide-binding</keyword>
<dbReference type="InterPro" id="IPR016484">
    <property type="entry name" value="GTPase_Der"/>
</dbReference>
<feature type="domain" description="EngA-type G" evidence="11">
    <location>
        <begin position="3"/>
        <end position="167"/>
    </location>
</feature>
<dbReference type="NCBIfam" id="TIGR03594">
    <property type="entry name" value="GTPase_EngA"/>
    <property type="match status" value="1"/>
</dbReference>
<keyword evidence="6 8" id="KW-0342">GTP-binding</keyword>
<gene>
    <name evidence="8" type="primary">der</name>
    <name evidence="12" type="ORF">EG240_01180</name>
</gene>
<dbReference type="NCBIfam" id="TIGR00231">
    <property type="entry name" value="small_GTP"/>
    <property type="match status" value="2"/>
</dbReference>
<comment type="subunit">
    <text evidence="8">Associates with the 50S ribosomal subunit.</text>
</comment>
<feature type="binding site" evidence="8">
    <location>
        <begin position="295"/>
        <end position="298"/>
    </location>
    <ligand>
        <name>GTP</name>
        <dbReference type="ChEBI" id="CHEBI:37565"/>
        <label>2</label>
    </ligand>
</feature>
<evidence type="ECO:0000256" key="3">
    <source>
        <dbReference type="ARBA" id="ARBA00022517"/>
    </source>
</evidence>
<organism evidence="12 13">
    <name type="scientific">Paenimyroides tangerinum</name>
    <dbReference type="NCBI Taxonomy" id="2488728"/>
    <lineage>
        <taxon>Bacteria</taxon>
        <taxon>Pseudomonadati</taxon>
        <taxon>Bacteroidota</taxon>
        <taxon>Flavobacteriia</taxon>
        <taxon>Flavobacteriales</taxon>
        <taxon>Flavobacteriaceae</taxon>
        <taxon>Paenimyroides</taxon>
    </lineage>
</organism>
<evidence type="ECO:0000256" key="9">
    <source>
        <dbReference type="PROSITE-ProRule" id="PRU01049"/>
    </source>
</evidence>
<dbReference type="InterPro" id="IPR032859">
    <property type="entry name" value="KH_dom-like"/>
</dbReference>
<dbReference type="CDD" id="cd01894">
    <property type="entry name" value="EngA1"/>
    <property type="match status" value="1"/>
</dbReference>
<evidence type="ECO:0000256" key="1">
    <source>
        <dbReference type="ARBA" id="ARBA00008279"/>
    </source>
</evidence>
<evidence type="ECO:0000256" key="5">
    <source>
        <dbReference type="ARBA" id="ARBA00022741"/>
    </source>
</evidence>
<evidence type="ECO:0000256" key="6">
    <source>
        <dbReference type="ARBA" id="ARBA00023134"/>
    </source>
</evidence>
<feature type="binding site" evidence="8">
    <location>
        <begin position="183"/>
        <end position="190"/>
    </location>
    <ligand>
        <name>GTP</name>
        <dbReference type="ChEBI" id="CHEBI:37565"/>
        <label>2</label>
    </ligand>
</feature>
<evidence type="ECO:0000313" key="13">
    <source>
        <dbReference type="Proteomes" id="UP000275719"/>
    </source>
</evidence>
<dbReference type="InterPro" id="IPR006073">
    <property type="entry name" value="GTP-bd"/>
</dbReference>
<dbReference type="OrthoDB" id="9805918at2"/>
<comment type="caution">
    <text evidence="12">The sequence shown here is derived from an EMBL/GenBank/DDBJ whole genome shotgun (WGS) entry which is preliminary data.</text>
</comment>
<name>A0A3P3WHA9_9FLAO</name>
<dbReference type="AlphaFoldDB" id="A0A3P3WHA9"/>
<dbReference type="SUPFAM" id="SSF52540">
    <property type="entry name" value="P-loop containing nucleoside triphosphate hydrolases"/>
    <property type="match status" value="2"/>
</dbReference>
<keyword evidence="3 8" id="KW-0690">Ribosome biogenesis</keyword>
<dbReference type="FunFam" id="3.30.300.20:FF:000004">
    <property type="entry name" value="GTPase Der"/>
    <property type="match status" value="1"/>
</dbReference>
<dbReference type="InterPro" id="IPR027417">
    <property type="entry name" value="P-loop_NTPase"/>
</dbReference>
<dbReference type="FunFam" id="3.40.50.300:FF:000040">
    <property type="entry name" value="GTPase Der"/>
    <property type="match status" value="1"/>
</dbReference>
<evidence type="ECO:0000256" key="10">
    <source>
        <dbReference type="RuleBase" id="RU004481"/>
    </source>
</evidence>
<evidence type="ECO:0000313" key="12">
    <source>
        <dbReference type="EMBL" id="RRJ93119.1"/>
    </source>
</evidence>
<dbReference type="PROSITE" id="PS51712">
    <property type="entry name" value="G_ENGA"/>
    <property type="match status" value="2"/>
</dbReference>
<comment type="similarity">
    <text evidence="1 8 9 10">Belongs to the TRAFAC class TrmE-Era-EngA-EngB-Septin-like GTPase superfamily. EngA (Der) GTPase family.</text>
</comment>
<dbReference type="PANTHER" id="PTHR43834">
    <property type="entry name" value="GTPASE DER"/>
    <property type="match status" value="1"/>
</dbReference>
<proteinExistence type="inferred from homology"/>
<dbReference type="Gene3D" id="3.40.50.300">
    <property type="entry name" value="P-loop containing nucleotide triphosphate hydrolases"/>
    <property type="match status" value="2"/>
</dbReference>
<feature type="binding site" evidence="8">
    <location>
        <begin position="9"/>
        <end position="16"/>
    </location>
    <ligand>
        <name>GTP</name>
        <dbReference type="ChEBI" id="CHEBI:37565"/>
        <label>1</label>
    </ligand>
</feature>
<sequence length="436" mass="49523">MSNIIAIVGRPNVGKSTFFNRLVQRREAIVDSVSGVTRDRNYGKSEWNGKEFSVIDTGGYIKGSEDVFEAEIRRQVELAIDEADAIVFVVDVEEGITPMDAEVAKLLRKVTKPIIVAVNKVDNAKRENDALEFYNLGLGEYITFSAMSGSGTGELLDKVVEVLPELPPVDENPEELPRFAVVGRPNAGKSSFINALIGEDRFVVTDIAGTTRDAIDTKYNRFGFEFNLVDTAGIRRKAKVKEDLEFYSVMRSVRAIEHADVCILVIDATRGFEGQDQSIFWLAEKNRKGIVILVNKWDLVEKDTMTTVEYERKIREEIAPFTDVPILFVSALTKQRLLKALETAVHVYESRKNRIPTSKFNEVMLPIIERNPPPALKGKYVKIKYCMQLPTAIPQFVFFANLPQYVKDPYKRFLENKLREIYDFQGVPIDIYFRQK</sequence>
<evidence type="ECO:0000256" key="8">
    <source>
        <dbReference type="HAMAP-Rule" id="MF_00195"/>
    </source>
</evidence>
<keyword evidence="13" id="KW-1185">Reference proteome</keyword>
<dbReference type="RefSeq" id="WP_125016576.1">
    <property type="nucleotide sequence ID" value="NZ_RQVQ01000002.1"/>
</dbReference>
<dbReference type="PANTHER" id="PTHR43834:SF6">
    <property type="entry name" value="GTPASE DER"/>
    <property type="match status" value="1"/>
</dbReference>
<evidence type="ECO:0000256" key="7">
    <source>
        <dbReference type="ARBA" id="ARBA00032345"/>
    </source>
</evidence>
<comment type="function">
    <text evidence="8 10">GTPase that plays an essential role in the late steps of ribosome biogenesis.</text>
</comment>
<dbReference type="CDD" id="cd01895">
    <property type="entry name" value="EngA2"/>
    <property type="match status" value="1"/>
</dbReference>
<feature type="binding site" evidence="8">
    <location>
        <begin position="119"/>
        <end position="122"/>
    </location>
    <ligand>
        <name>GTP</name>
        <dbReference type="ChEBI" id="CHEBI:37565"/>
        <label>1</label>
    </ligand>
</feature>
<dbReference type="EMBL" id="RQVQ01000002">
    <property type="protein sequence ID" value="RRJ93119.1"/>
    <property type="molecule type" value="Genomic_DNA"/>
</dbReference>
<dbReference type="PIRSF" id="PIRSF006485">
    <property type="entry name" value="GTP-binding_EngA"/>
    <property type="match status" value="1"/>
</dbReference>
<protein>
    <recommendedName>
        <fullName evidence="2 8">GTPase Der</fullName>
    </recommendedName>
    <alternativeName>
        <fullName evidence="7 8">GTP-binding protein EngA</fullName>
    </alternativeName>
</protein>
<dbReference type="Pfam" id="PF14714">
    <property type="entry name" value="KH_dom-like"/>
    <property type="match status" value="1"/>
</dbReference>
<dbReference type="GO" id="GO:0042254">
    <property type="term" value="P:ribosome biogenesis"/>
    <property type="evidence" value="ECO:0007669"/>
    <property type="project" value="UniProtKB-KW"/>
</dbReference>